<dbReference type="GO" id="GO:0007165">
    <property type="term" value="P:signal transduction"/>
    <property type="evidence" value="ECO:0007669"/>
    <property type="project" value="UniProtKB-KW"/>
</dbReference>
<evidence type="ECO:0000313" key="12">
    <source>
        <dbReference type="Proteomes" id="UP000305675"/>
    </source>
</evidence>
<dbReference type="PANTHER" id="PTHR32089:SF119">
    <property type="entry name" value="METHYL-ACCEPTING CHEMOTAXIS PROTEIN CTPL"/>
    <property type="match status" value="1"/>
</dbReference>
<evidence type="ECO:0000313" key="11">
    <source>
        <dbReference type="EMBL" id="TKB55545.1"/>
    </source>
</evidence>
<comment type="similarity">
    <text evidence="6">Belongs to the methyl-accepting chemotaxis (MCP) protein family.</text>
</comment>
<comment type="caution">
    <text evidence="11">The sequence shown here is derived from an EMBL/GenBank/DDBJ whole genome shotgun (WGS) entry which is preliminary data.</text>
</comment>
<organism evidence="11 12">
    <name type="scientific">Ferrimonas aestuarii</name>
    <dbReference type="NCBI Taxonomy" id="2569539"/>
    <lineage>
        <taxon>Bacteria</taxon>
        <taxon>Pseudomonadati</taxon>
        <taxon>Pseudomonadota</taxon>
        <taxon>Gammaproteobacteria</taxon>
        <taxon>Alteromonadales</taxon>
        <taxon>Ferrimonadaceae</taxon>
        <taxon>Ferrimonas</taxon>
    </lineage>
</organism>
<dbReference type="EMBL" id="SWCJ01000005">
    <property type="protein sequence ID" value="TKB55545.1"/>
    <property type="molecule type" value="Genomic_DNA"/>
</dbReference>
<reference evidence="11 12" key="1">
    <citation type="submission" date="2019-04" db="EMBL/GenBank/DDBJ databases">
        <authorList>
            <person name="Hwang J.C."/>
        </authorList>
    </citation>
    <scope>NUCLEOTIDE SEQUENCE [LARGE SCALE GENOMIC DNA]</scope>
    <source>
        <strain evidence="11 12">IMCC35002</strain>
    </source>
</reference>
<comment type="subcellular location">
    <subcellularLocation>
        <location evidence="1">Membrane</location>
        <topology evidence="1">Multi-pass membrane protein</topology>
    </subcellularLocation>
</comment>
<dbReference type="Pfam" id="PF00015">
    <property type="entry name" value="MCPsignal"/>
    <property type="match status" value="1"/>
</dbReference>
<dbReference type="PROSITE" id="PS50885">
    <property type="entry name" value="HAMP"/>
    <property type="match status" value="1"/>
</dbReference>
<dbReference type="GO" id="GO:0006935">
    <property type="term" value="P:chemotaxis"/>
    <property type="evidence" value="ECO:0007669"/>
    <property type="project" value="InterPro"/>
</dbReference>
<name>A0A4U1BTD4_9GAMM</name>
<protein>
    <submittedName>
        <fullName evidence="11">Methyl-accepting chemotaxis protein</fullName>
    </submittedName>
</protein>
<evidence type="ECO:0000256" key="2">
    <source>
        <dbReference type="ARBA" id="ARBA00022692"/>
    </source>
</evidence>
<keyword evidence="5 7" id="KW-0807">Transducer</keyword>
<evidence type="ECO:0000256" key="5">
    <source>
        <dbReference type="ARBA" id="ARBA00023224"/>
    </source>
</evidence>
<keyword evidence="8" id="KW-0175">Coiled coil</keyword>
<dbReference type="GO" id="GO:0004888">
    <property type="term" value="F:transmembrane signaling receptor activity"/>
    <property type="evidence" value="ECO:0007669"/>
    <property type="project" value="InterPro"/>
</dbReference>
<proteinExistence type="inferred from homology"/>
<dbReference type="CDD" id="cd06225">
    <property type="entry name" value="HAMP"/>
    <property type="match status" value="1"/>
</dbReference>
<accession>A0A4U1BTD4</accession>
<evidence type="ECO:0000256" key="6">
    <source>
        <dbReference type="ARBA" id="ARBA00029447"/>
    </source>
</evidence>
<dbReference type="PRINTS" id="PR00260">
    <property type="entry name" value="CHEMTRNSDUCR"/>
</dbReference>
<dbReference type="PROSITE" id="PS50111">
    <property type="entry name" value="CHEMOTAXIS_TRANSDUC_2"/>
    <property type="match status" value="1"/>
</dbReference>
<dbReference type="AlphaFoldDB" id="A0A4U1BTD4"/>
<evidence type="ECO:0000256" key="7">
    <source>
        <dbReference type="PROSITE-ProRule" id="PRU00284"/>
    </source>
</evidence>
<evidence type="ECO:0000256" key="1">
    <source>
        <dbReference type="ARBA" id="ARBA00004141"/>
    </source>
</evidence>
<sequence length="325" mass="35028">MVNQTETAATAFAGGDLTQRIKVTGKDELSRIAQQFNQMAITTTALVSESKLGTEHVRQQSQQVSVAAQQANDTMHTQQQRLTELADANTQVVQHAGEMARRAEQEQLTVNQLRQQMTSGLSLMSSARTEVKGVSMSISQAHQHVHELSQTNGRIDSVVTEIAQIAEQTNLLALNAAIEAARAGEQGRGFAVVADEVRTLATRTANATGEIREMLELVVNTTKIVTGAMSHSNSQAQEADKQVNALAQGLDELEAGLKSIEKSSEEVVAACGSQETLGNEVQQLVQLGQHQLIEAVSSCEQSQQASLALDELAERLSSQLRQFKS</sequence>
<evidence type="ECO:0000259" key="10">
    <source>
        <dbReference type="PROSITE" id="PS50885"/>
    </source>
</evidence>
<dbReference type="SMART" id="SM00283">
    <property type="entry name" value="MA"/>
    <property type="match status" value="1"/>
</dbReference>
<keyword evidence="12" id="KW-1185">Reference proteome</keyword>
<feature type="domain" description="HAMP" evidence="10">
    <location>
        <begin position="2"/>
        <end position="48"/>
    </location>
</feature>
<dbReference type="SUPFAM" id="SSF58104">
    <property type="entry name" value="Methyl-accepting chemotaxis protein (MCP) signaling domain"/>
    <property type="match status" value="1"/>
</dbReference>
<keyword evidence="4" id="KW-0472">Membrane</keyword>
<keyword evidence="3" id="KW-1133">Transmembrane helix</keyword>
<feature type="domain" description="Methyl-accepting transducer" evidence="9">
    <location>
        <begin position="53"/>
        <end position="289"/>
    </location>
</feature>
<evidence type="ECO:0000259" key="9">
    <source>
        <dbReference type="PROSITE" id="PS50111"/>
    </source>
</evidence>
<evidence type="ECO:0000256" key="4">
    <source>
        <dbReference type="ARBA" id="ARBA00023136"/>
    </source>
</evidence>
<dbReference type="Pfam" id="PF00672">
    <property type="entry name" value="HAMP"/>
    <property type="match status" value="1"/>
</dbReference>
<evidence type="ECO:0000256" key="8">
    <source>
        <dbReference type="SAM" id="Coils"/>
    </source>
</evidence>
<dbReference type="InterPro" id="IPR004090">
    <property type="entry name" value="Chemotax_Me-accpt_rcpt"/>
</dbReference>
<dbReference type="SMART" id="SM00304">
    <property type="entry name" value="HAMP"/>
    <property type="match status" value="1"/>
</dbReference>
<dbReference type="GO" id="GO:0016020">
    <property type="term" value="C:membrane"/>
    <property type="evidence" value="ECO:0007669"/>
    <property type="project" value="UniProtKB-SubCell"/>
</dbReference>
<dbReference type="Proteomes" id="UP000305675">
    <property type="component" value="Unassembled WGS sequence"/>
</dbReference>
<dbReference type="OrthoDB" id="49457at2"/>
<feature type="coiled-coil region" evidence="8">
    <location>
        <begin position="68"/>
        <end position="116"/>
    </location>
</feature>
<gene>
    <name evidence="11" type="ORF">FCL42_08995</name>
</gene>
<evidence type="ECO:0000256" key="3">
    <source>
        <dbReference type="ARBA" id="ARBA00022989"/>
    </source>
</evidence>
<dbReference type="Gene3D" id="1.10.287.950">
    <property type="entry name" value="Methyl-accepting chemotaxis protein"/>
    <property type="match status" value="1"/>
</dbReference>
<dbReference type="InterPro" id="IPR003660">
    <property type="entry name" value="HAMP_dom"/>
</dbReference>
<dbReference type="PANTHER" id="PTHR32089">
    <property type="entry name" value="METHYL-ACCEPTING CHEMOTAXIS PROTEIN MCPB"/>
    <property type="match status" value="1"/>
</dbReference>
<keyword evidence="2" id="KW-0812">Transmembrane</keyword>
<dbReference type="FunFam" id="1.10.287.950:FF:000001">
    <property type="entry name" value="Methyl-accepting chemotaxis sensory transducer"/>
    <property type="match status" value="1"/>
</dbReference>
<dbReference type="InterPro" id="IPR004089">
    <property type="entry name" value="MCPsignal_dom"/>
</dbReference>